<evidence type="ECO:0000313" key="2">
    <source>
        <dbReference type="Proteomes" id="UP000606786"/>
    </source>
</evidence>
<reference evidence="1" key="1">
    <citation type="submission" date="2020-11" db="EMBL/GenBank/DDBJ databases">
        <authorList>
            <person name="Whitehead M."/>
        </authorList>
    </citation>
    <scope>NUCLEOTIDE SEQUENCE</scope>
    <source>
        <strain evidence="1">EGII</strain>
    </source>
</reference>
<evidence type="ECO:0000313" key="1">
    <source>
        <dbReference type="EMBL" id="CAD6998229.1"/>
    </source>
</evidence>
<gene>
    <name evidence="1" type="ORF">CCAP1982_LOCUS6840</name>
</gene>
<organism evidence="1 2">
    <name type="scientific">Ceratitis capitata</name>
    <name type="common">Mediterranean fruit fly</name>
    <name type="synonym">Tephritis capitata</name>
    <dbReference type="NCBI Taxonomy" id="7213"/>
    <lineage>
        <taxon>Eukaryota</taxon>
        <taxon>Metazoa</taxon>
        <taxon>Ecdysozoa</taxon>
        <taxon>Arthropoda</taxon>
        <taxon>Hexapoda</taxon>
        <taxon>Insecta</taxon>
        <taxon>Pterygota</taxon>
        <taxon>Neoptera</taxon>
        <taxon>Endopterygota</taxon>
        <taxon>Diptera</taxon>
        <taxon>Brachycera</taxon>
        <taxon>Muscomorpha</taxon>
        <taxon>Tephritoidea</taxon>
        <taxon>Tephritidae</taxon>
        <taxon>Ceratitis</taxon>
        <taxon>Ceratitis</taxon>
    </lineage>
</organism>
<protein>
    <submittedName>
        <fullName evidence="1">(Mediterranean fruit fly) hypothetical protein</fullName>
    </submittedName>
</protein>
<dbReference type="AlphaFoldDB" id="A0A811UGY5"/>
<dbReference type="Proteomes" id="UP000606786">
    <property type="component" value="Unassembled WGS sequence"/>
</dbReference>
<accession>A0A811UGY5</accession>
<keyword evidence="2" id="KW-1185">Reference proteome</keyword>
<proteinExistence type="predicted"/>
<comment type="caution">
    <text evidence="1">The sequence shown here is derived from an EMBL/GenBank/DDBJ whole genome shotgun (WGS) entry which is preliminary data.</text>
</comment>
<sequence>MPYTHTNVILAKSCTDYTYIGGVAGGMIWRCFSRMIKTTPPANATAGTVGRREEGSEQQMATITDHRSLISPAIRCARKRLCSIANATSQAGLRASCRIVGAVMESN</sequence>
<dbReference type="EMBL" id="CAJHJT010000012">
    <property type="protein sequence ID" value="CAD6998229.1"/>
    <property type="molecule type" value="Genomic_DNA"/>
</dbReference>
<name>A0A811UGY5_CERCA</name>